<dbReference type="InterPro" id="IPR052337">
    <property type="entry name" value="SAT4-like"/>
</dbReference>
<protein>
    <recommendedName>
        <fullName evidence="7">Rhodopsin domain-containing protein</fullName>
    </recommendedName>
</protein>
<evidence type="ECO:0000256" key="1">
    <source>
        <dbReference type="ARBA" id="ARBA00004141"/>
    </source>
</evidence>
<dbReference type="PANTHER" id="PTHR33048:SF47">
    <property type="entry name" value="INTEGRAL MEMBRANE PROTEIN-RELATED"/>
    <property type="match status" value="1"/>
</dbReference>
<feature type="transmembrane region" description="Helical" evidence="6">
    <location>
        <begin position="43"/>
        <end position="61"/>
    </location>
</feature>
<keyword evidence="9" id="KW-1185">Reference proteome</keyword>
<comment type="subcellular location">
    <subcellularLocation>
        <location evidence="1">Membrane</location>
        <topology evidence="1">Multi-pass membrane protein</topology>
    </subcellularLocation>
</comment>
<gene>
    <name evidence="8" type="ORF">M378DRAFT_165868</name>
</gene>
<name>A0A0C2T6V6_AMAMK</name>
<dbReference type="AlphaFoldDB" id="A0A0C2T6V6"/>
<dbReference type="HOGENOM" id="CLU_852518_0_0_1"/>
<feature type="transmembrane region" description="Helical" evidence="6">
    <location>
        <begin position="193"/>
        <end position="215"/>
    </location>
</feature>
<feature type="transmembrane region" description="Helical" evidence="6">
    <location>
        <begin position="235"/>
        <end position="255"/>
    </location>
</feature>
<sequence>MPSLYISERAWMGIAVTFHILALSMGSFRLIQRCRTKHYYWDDLLVLCCLICDVTLFVVVLTREREFLGKELRGTLSAWHLLLQLCVPSVVWSSRISIAFSLLRLIKFDIWRKRLMIIVIITFVLVWATIVISVFVCNKYNGTPKHTKLSHSSCSKSVVRITSFAAYITADGFLIYIPLRLLRNLRLPRGRRLMVRVVFSSLGLSTITGFIHDGISIDHSPQTRRVQQLTNMLKAPVALIVCSLIVVIPCIYRLFKKDDEFGMTSISIHIDESIPGPETTTSNTVSQPERAVVRNPAVRSFSNLPVQFAHASLAGRAQSYSWPQRARVQDESNILGVKC</sequence>
<organism evidence="8 9">
    <name type="scientific">Amanita muscaria (strain Koide BX008)</name>
    <dbReference type="NCBI Taxonomy" id="946122"/>
    <lineage>
        <taxon>Eukaryota</taxon>
        <taxon>Fungi</taxon>
        <taxon>Dikarya</taxon>
        <taxon>Basidiomycota</taxon>
        <taxon>Agaricomycotina</taxon>
        <taxon>Agaricomycetes</taxon>
        <taxon>Agaricomycetidae</taxon>
        <taxon>Agaricales</taxon>
        <taxon>Pluteineae</taxon>
        <taxon>Amanitaceae</taxon>
        <taxon>Amanita</taxon>
    </lineage>
</organism>
<evidence type="ECO:0000259" key="7">
    <source>
        <dbReference type="Pfam" id="PF20684"/>
    </source>
</evidence>
<keyword evidence="4 6" id="KW-0472">Membrane</keyword>
<proteinExistence type="inferred from homology"/>
<evidence type="ECO:0000256" key="4">
    <source>
        <dbReference type="ARBA" id="ARBA00023136"/>
    </source>
</evidence>
<keyword evidence="2 6" id="KW-0812">Transmembrane</keyword>
<accession>A0A0C2T6V6</accession>
<feature type="transmembrane region" description="Helical" evidence="6">
    <location>
        <begin position="12"/>
        <end position="31"/>
    </location>
</feature>
<evidence type="ECO:0000256" key="5">
    <source>
        <dbReference type="ARBA" id="ARBA00038359"/>
    </source>
</evidence>
<dbReference type="EMBL" id="KN818272">
    <property type="protein sequence ID" value="KIL62324.1"/>
    <property type="molecule type" value="Genomic_DNA"/>
</dbReference>
<dbReference type="InterPro" id="IPR049326">
    <property type="entry name" value="Rhodopsin_dom_fungi"/>
</dbReference>
<dbReference type="GO" id="GO:0016020">
    <property type="term" value="C:membrane"/>
    <property type="evidence" value="ECO:0007669"/>
    <property type="project" value="UniProtKB-SubCell"/>
</dbReference>
<dbReference type="InParanoid" id="A0A0C2T6V6"/>
<dbReference type="OrthoDB" id="3229610at2759"/>
<keyword evidence="3 6" id="KW-1133">Transmembrane helix</keyword>
<feature type="transmembrane region" description="Helical" evidence="6">
    <location>
        <begin position="115"/>
        <end position="137"/>
    </location>
</feature>
<feature type="transmembrane region" description="Helical" evidence="6">
    <location>
        <begin position="157"/>
        <end position="181"/>
    </location>
</feature>
<comment type="similarity">
    <text evidence="5">Belongs to the SAT4 family.</text>
</comment>
<reference evidence="8 9" key="1">
    <citation type="submission" date="2014-04" db="EMBL/GenBank/DDBJ databases">
        <title>Evolutionary Origins and Diversification of the Mycorrhizal Mutualists.</title>
        <authorList>
            <consortium name="DOE Joint Genome Institute"/>
            <consortium name="Mycorrhizal Genomics Consortium"/>
            <person name="Kohler A."/>
            <person name="Kuo A."/>
            <person name="Nagy L.G."/>
            <person name="Floudas D."/>
            <person name="Copeland A."/>
            <person name="Barry K.W."/>
            <person name="Cichocki N."/>
            <person name="Veneault-Fourrey C."/>
            <person name="LaButti K."/>
            <person name="Lindquist E.A."/>
            <person name="Lipzen A."/>
            <person name="Lundell T."/>
            <person name="Morin E."/>
            <person name="Murat C."/>
            <person name="Riley R."/>
            <person name="Ohm R."/>
            <person name="Sun H."/>
            <person name="Tunlid A."/>
            <person name="Henrissat B."/>
            <person name="Grigoriev I.V."/>
            <person name="Hibbett D.S."/>
            <person name="Martin F."/>
        </authorList>
    </citation>
    <scope>NUCLEOTIDE SEQUENCE [LARGE SCALE GENOMIC DNA]</scope>
    <source>
        <strain evidence="8 9">Koide BX008</strain>
    </source>
</reference>
<evidence type="ECO:0000256" key="2">
    <source>
        <dbReference type="ARBA" id="ARBA00022692"/>
    </source>
</evidence>
<evidence type="ECO:0000313" key="8">
    <source>
        <dbReference type="EMBL" id="KIL62324.1"/>
    </source>
</evidence>
<dbReference type="Proteomes" id="UP000054549">
    <property type="component" value="Unassembled WGS sequence"/>
</dbReference>
<feature type="domain" description="Rhodopsin" evidence="7">
    <location>
        <begin position="29"/>
        <end position="212"/>
    </location>
</feature>
<evidence type="ECO:0000256" key="3">
    <source>
        <dbReference type="ARBA" id="ARBA00022989"/>
    </source>
</evidence>
<evidence type="ECO:0000313" key="9">
    <source>
        <dbReference type="Proteomes" id="UP000054549"/>
    </source>
</evidence>
<feature type="transmembrane region" description="Helical" evidence="6">
    <location>
        <begin position="81"/>
        <end position="103"/>
    </location>
</feature>
<dbReference type="Pfam" id="PF20684">
    <property type="entry name" value="Fung_rhodopsin"/>
    <property type="match status" value="1"/>
</dbReference>
<dbReference type="PANTHER" id="PTHR33048">
    <property type="entry name" value="PTH11-LIKE INTEGRAL MEMBRANE PROTEIN (AFU_ORTHOLOGUE AFUA_5G11245)"/>
    <property type="match status" value="1"/>
</dbReference>
<dbReference type="STRING" id="946122.A0A0C2T6V6"/>
<evidence type="ECO:0000256" key="6">
    <source>
        <dbReference type="SAM" id="Phobius"/>
    </source>
</evidence>